<dbReference type="InterPro" id="IPR036390">
    <property type="entry name" value="WH_DNA-bd_sf"/>
</dbReference>
<dbReference type="EMBL" id="DVKI01000143">
    <property type="protein sequence ID" value="HIT17643.1"/>
    <property type="molecule type" value="Genomic_DNA"/>
</dbReference>
<feature type="domain" description="HTH arsR-type" evidence="4">
    <location>
        <begin position="21"/>
        <end position="113"/>
    </location>
</feature>
<proteinExistence type="predicted"/>
<dbReference type="GO" id="GO:0003677">
    <property type="term" value="F:DNA binding"/>
    <property type="evidence" value="ECO:0007669"/>
    <property type="project" value="UniProtKB-KW"/>
</dbReference>
<dbReference type="PRINTS" id="PR00778">
    <property type="entry name" value="HTHARSR"/>
</dbReference>
<dbReference type="GO" id="GO:0003700">
    <property type="term" value="F:DNA-binding transcription factor activity"/>
    <property type="evidence" value="ECO:0007669"/>
    <property type="project" value="InterPro"/>
</dbReference>
<evidence type="ECO:0000256" key="3">
    <source>
        <dbReference type="ARBA" id="ARBA00023163"/>
    </source>
</evidence>
<dbReference type="Gene3D" id="1.10.10.10">
    <property type="entry name" value="Winged helix-like DNA-binding domain superfamily/Winged helix DNA-binding domain"/>
    <property type="match status" value="1"/>
</dbReference>
<accession>A0A9D1GA95</accession>
<sequence length="113" mass="13178">MKKHICEIDQEKKEELLKEFPEIDTFHQMAQLYKTFGDATRLRIMYLLLQKEMAVCDIAACLNMTHSAISHQLSVLKNLNLVKYRKFGKTVIYSLADYHVSILIATAYEHITE</sequence>
<name>A0A9D1GA95_9FIRM</name>
<keyword evidence="2" id="KW-0238">DNA-binding</keyword>
<evidence type="ECO:0000313" key="5">
    <source>
        <dbReference type="EMBL" id="HIT17643.1"/>
    </source>
</evidence>
<organism evidence="5 6">
    <name type="scientific">Candidatus Caccosoma faecigallinarum</name>
    <dbReference type="NCBI Taxonomy" id="2840720"/>
    <lineage>
        <taxon>Bacteria</taxon>
        <taxon>Bacillati</taxon>
        <taxon>Bacillota</taxon>
        <taxon>Bacillota incertae sedis</taxon>
        <taxon>Candidatus Caccosoma</taxon>
    </lineage>
</organism>
<protein>
    <submittedName>
        <fullName evidence="5">Winged helix-turn-helix transcriptional regulator</fullName>
    </submittedName>
</protein>
<comment type="caution">
    <text evidence="5">The sequence shown here is derived from an EMBL/GenBank/DDBJ whole genome shotgun (WGS) entry which is preliminary data.</text>
</comment>
<dbReference type="PANTHER" id="PTHR43132">
    <property type="entry name" value="ARSENICAL RESISTANCE OPERON REPRESSOR ARSR-RELATED"/>
    <property type="match status" value="1"/>
</dbReference>
<evidence type="ECO:0000256" key="1">
    <source>
        <dbReference type="ARBA" id="ARBA00023015"/>
    </source>
</evidence>
<dbReference type="InterPro" id="IPR001845">
    <property type="entry name" value="HTH_ArsR_DNA-bd_dom"/>
</dbReference>
<dbReference type="PROSITE" id="PS50987">
    <property type="entry name" value="HTH_ARSR_2"/>
    <property type="match status" value="1"/>
</dbReference>
<dbReference type="CDD" id="cd00090">
    <property type="entry name" value="HTH_ARSR"/>
    <property type="match status" value="1"/>
</dbReference>
<evidence type="ECO:0000256" key="2">
    <source>
        <dbReference type="ARBA" id="ARBA00023125"/>
    </source>
</evidence>
<dbReference type="AlphaFoldDB" id="A0A9D1GA95"/>
<reference evidence="5" key="1">
    <citation type="submission" date="2020-10" db="EMBL/GenBank/DDBJ databases">
        <authorList>
            <person name="Gilroy R."/>
        </authorList>
    </citation>
    <scope>NUCLEOTIDE SEQUENCE</scope>
    <source>
        <strain evidence="5">14508</strain>
    </source>
</reference>
<keyword evidence="1" id="KW-0805">Transcription regulation</keyword>
<dbReference type="InterPro" id="IPR011991">
    <property type="entry name" value="ArsR-like_HTH"/>
</dbReference>
<evidence type="ECO:0000259" key="4">
    <source>
        <dbReference type="PROSITE" id="PS50987"/>
    </source>
</evidence>
<dbReference type="Pfam" id="PF01022">
    <property type="entry name" value="HTH_5"/>
    <property type="match status" value="1"/>
</dbReference>
<dbReference type="InterPro" id="IPR051011">
    <property type="entry name" value="Metal_resp_trans_reg"/>
</dbReference>
<dbReference type="PANTHER" id="PTHR43132:SF6">
    <property type="entry name" value="HTH-TYPE TRANSCRIPTIONAL REPRESSOR CZRA"/>
    <property type="match status" value="1"/>
</dbReference>
<evidence type="ECO:0000313" key="6">
    <source>
        <dbReference type="Proteomes" id="UP000886893"/>
    </source>
</evidence>
<dbReference type="InterPro" id="IPR036388">
    <property type="entry name" value="WH-like_DNA-bd_sf"/>
</dbReference>
<dbReference type="SMART" id="SM00418">
    <property type="entry name" value="HTH_ARSR"/>
    <property type="match status" value="1"/>
</dbReference>
<keyword evidence="3" id="KW-0804">Transcription</keyword>
<dbReference type="Proteomes" id="UP000886893">
    <property type="component" value="Unassembled WGS sequence"/>
</dbReference>
<dbReference type="NCBIfam" id="NF033788">
    <property type="entry name" value="HTH_metalloreg"/>
    <property type="match status" value="1"/>
</dbReference>
<reference evidence="5" key="2">
    <citation type="journal article" date="2021" name="PeerJ">
        <title>Extensive microbial diversity within the chicken gut microbiome revealed by metagenomics and culture.</title>
        <authorList>
            <person name="Gilroy R."/>
            <person name="Ravi A."/>
            <person name="Getino M."/>
            <person name="Pursley I."/>
            <person name="Horton D.L."/>
            <person name="Alikhan N.F."/>
            <person name="Baker D."/>
            <person name="Gharbi K."/>
            <person name="Hall N."/>
            <person name="Watson M."/>
            <person name="Adriaenssens E.M."/>
            <person name="Foster-Nyarko E."/>
            <person name="Jarju S."/>
            <person name="Secka A."/>
            <person name="Antonio M."/>
            <person name="Oren A."/>
            <person name="Chaudhuri R.R."/>
            <person name="La Ragione R."/>
            <person name="Hildebrand F."/>
            <person name="Pallen M.J."/>
        </authorList>
    </citation>
    <scope>NUCLEOTIDE SEQUENCE</scope>
    <source>
        <strain evidence="5">14508</strain>
    </source>
</reference>
<gene>
    <name evidence="5" type="ORF">IAD04_04650</name>
</gene>
<dbReference type="SUPFAM" id="SSF46785">
    <property type="entry name" value="Winged helix' DNA-binding domain"/>
    <property type="match status" value="1"/>
</dbReference>